<proteinExistence type="predicted"/>
<organism evidence="1 2">
    <name type="scientific">Corynebacterium casei UCMA 3821</name>
    <dbReference type="NCBI Taxonomy" id="1110505"/>
    <lineage>
        <taxon>Bacteria</taxon>
        <taxon>Bacillati</taxon>
        <taxon>Actinomycetota</taxon>
        <taxon>Actinomycetes</taxon>
        <taxon>Mycobacteriales</taxon>
        <taxon>Corynebacteriaceae</taxon>
        <taxon>Corynebacterium</taxon>
    </lineage>
</organism>
<sequence>MLGRGDSRGANDFGVDCDCVGAVACNEQWVPTASAVIRERVDFFSPKMRPFAVERPAPLSGVGTETFINIPL</sequence>
<accession>G7HUQ5</accession>
<evidence type="ECO:0000313" key="2">
    <source>
        <dbReference type="Proteomes" id="UP000004840"/>
    </source>
</evidence>
<gene>
    <name evidence="1" type="ORF">CCAS_01280</name>
</gene>
<dbReference type="EMBL" id="CAFW01000011">
    <property type="protein sequence ID" value="CCE53873.1"/>
    <property type="molecule type" value="Genomic_DNA"/>
</dbReference>
<evidence type="ECO:0000313" key="1">
    <source>
        <dbReference type="EMBL" id="CCE53873.1"/>
    </source>
</evidence>
<comment type="caution">
    <text evidence="1">The sequence shown here is derived from an EMBL/GenBank/DDBJ whole genome shotgun (WGS) entry which is preliminary data.</text>
</comment>
<protein>
    <submittedName>
        <fullName evidence="1">Uncharacterized protein</fullName>
    </submittedName>
</protein>
<dbReference type="Proteomes" id="UP000004840">
    <property type="component" value="Unassembled WGS sequence"/>
</dbReference>
<name>G7HUQ5_9CORY</name>
<dbReference type="AlphaFoldDB" id="G7HUQ5"/>
<reference evidence="1 2" key="1">
    <citation type="journal article" date="2012" name="J. Bacteriol.">
        <title>Genome Sequence of Corynebacterium casei UCMA 3821, Isolated from a Smear-Ripened Cheese.</title>
        <authorList>
            <person name="Monnet C."/>
            <person name="Loux V."/>
            <person name="Bento P."/>
            <person name="Gibrat J.F."/>
            <person name="Straub C."/>
            <person name="Bonnarme P."/>
            <person name="Landaud S."/>
            <person name="Irlinger F."/>
        </authorList>
    </citation>
    <scope>NUCLEOTIDE SEQUENCE [LARGE SCALE GENOMIC DNA]</scope>
    <source>
        <strain evidence="1 2">UCMA 3821</strain>
    </source>
</reference>